<dbReference type="RefSeq" id="WP_211709350.1">
    <property type="nucleotide sequence ID" value="NZ_CAWRBC010000088.1"/>
</dbReference>
<evidence type="ECO:0000313" key="2">
    <source>
        <dbReference type="EMBL" id="SGZ20270.1"/>
    </source>
</evidence>
<organism evidence="2 3">
    <name type="scientific">Moritella viscosa</name>
    <dbReference type="NCBI Taxonomy" id="80854"/>
    <lineage>
        <taxon>Bacteria</taxon>
        <taxon>Pseudomonadati</taxon>
        <taxon>Pseudomonadota</taxon>
        <taxon>Gammaproteobacteria</taxon>
        <taxon>Alteromonadales</taxon>
        <taxon>Moritellaceae</taxon>
        <taxon>Moritella</taxon>
    </lineage>
</organism>
<dbReference type="InterPro" id="IPR039052">
    <property type="entry name" value="Antitox_PemI-like"/>
</dbReference>
<reference evidence="2 3" key="1">
    <citation type="submission" date="2016-11" db="EMBL/GenBank/DDBJ databases">
        <authorList>
            <person name="Jaros S."/>
            <person name="Januszkiewicz K."/>
            <person name="Wedrychowicz H."/>
        </authorList>
    </citation>
    <scope>NUCLEOTIDE SEQUENCE [LARGE SCALE GENOMIC DNA]</scope>
    <source>
        <strain evidence="2">NVI 5450</strain>
    </source>
</reference>
<feature type="domain" description="SpoVT-AbrB" evidence="1">
    <location>
        <begin position="6"/>
        <end position="51"/>
    </location>
</feature>
<dbReference type="Proteomes" id="UP000183794">
    <property type="component" value="Unassembled WGS sequence"/>
</dbReference>
<dbReference type="Pfam" id="PF04014">
    <property type="entry name" value="MazE_antitoxin"/>
    <property type="match status" value="1"/>
</dbReference>
<dbReference type="SUPFAM" id="SSF89447">
    <property type="entry name" value="AbrB/MazE/MraZ-like"/>
    <property type="match status" value="1"/>
</dbReference>
<dbReference type="InterPro" id="IPR007159">
    <property type="entry name" value="SpoVT-AbrB_dom"/>
</dbReference>
<dbReference type="Gene3D" id="2.10.260.10">
    <property type="match status" value="1"/>
</dbReference>
<protein>
    <submittedName>
        <fullName evidence="2">Suppressor of inhibitory function of ChpB</fullName>
    </submittedName>
</protein>
<evidence type="ECO:0000259" key="1">
    <source>
        <dbReference type="SMART" id="SM00966"/>
    </source>
</evidence>
<dbReference type="PANTHER" id="PTHR40516:SF1">
    <property type="entry name" value="ANTITOXIN CHPS-RELATED"/>
    <property type="match status" value="1"/>
</dbReference>
<proteinExistence type="predicted"/>
<dbReference type="GO" id="GO:0003677">
    <property type="term" value="F:DNA binding"/>
    <property type="evidence" value="ECO:0007669"/>
    <property type="project" value="InterPro"/>
</dbReference>
<dbReference type="EMBL" id="FPLD01000164">
    <property type="protein sequence ID" value="SGZ20270.1"/>
    <property type="molecule type" value="Genomic_DNA"/>
</dbReference>
<gene>
    <name evidence="2" type="ORF">NVI5450_4850</name>
</gene>
<dbReference type="SMART" id="SM00966">
    <property type="entry name" value="SpoVT_AbrB"/>
    <property type="match status" value="1"/>
</dbReference>
<dbReference type="AlphaFoldDB" id="A0A1L0FAP0"/>
<dbReference type="GO" id="GO:0097351">
    <property type="term" value="F:toxin sequestering activity"/>
    <property type="evidence" value="ECO:0007669"/>
    <property type="project" value="InterPro"/>
</dbReference>
<name>A0A1L0FAP0_9GAMM</name>
<accession>A0A1L0FAP0</accession>
<sequence>MQITLREIGNSLGSIFPKPMLQNLGLKKGDKVDITEENGRLVIEPIKTVEYSLQELLAQCDQSNFELNQEDKVWLGSKPVGKEIL</sequence>
<evidence type="ECO:0000313" key="3">
    <source>
        <dbReference type="Proteomes" id="UP000183794"/>
    </source>
</evidence>
<dbReference type="PANTHER" id="PTHR40516">
    <property type="entry name" value="ANTITOXIN CHPS-RELATED"/>
    <property type="match status" value="1"/>
</dbReference>
<dbReference type="InterPro" id="IPR037914">
    <property type="entry name" value="SpoVT-AbrB_sf"/>
</dbReference>